<dbReference type="Pfam" id="PF00651">
    <property type="entry name" value="BTB"/>
    <property type="match status" value="1"/>
</dbReference>
<protein>
    <recommendedName>
        <fullName evidence="1">BTB domain-containing protein</fullName>
    </recommendedName>
</protein>
<sequence length="150" mass="17756">MTFEFLQEVSGDYEKLLKIEKGHDVIIYAGENENMKEIRAHSLILCARSQYFCAAFYNDWVEKKNGIFIFKKPNISPQLFEIILRFIYCGKVDITNFKGPELLKLLIAVDELNIQTLVTCVQKHLINDKKLLQENFMEILQIKHLYWNFF</sequence>
<organism evidence="2">
    <name type="scientific">Rhizophagus irregularis (strain DAOM 181602 / DAOM 197198 / MUCL 43194)</name>
    <name type="common">Arbuscular mycorrhizal fungus</name>
    <name type="synonym">Glomus intraradices</name>
    <dbReference type="NCBI Taxonomy" id="747089"/>
    <lineage>
        <taxon>Eukaryota</taxon>
        <taxon>Fungi</taxon>
        <taxon>Fungi incertae sedis</taxon>
        <taxon>Mucoromycota</taxon>
        <taxon>Glomeromycotina</taxon>
        <taxon>Glomeromycetes</taxon>
        <taxon>Glomerales</taxon>
        <taxon>Glomeraceae</taxon>
        <taxon>Rhizophagus</taxon>
    </lineage>
</organism>
<proteinExistence type="predicted"/>
<feature type="domain" description="BTB" evidence="1">
    <location>
        <begin position="23"/>
        <end position="96"/>
    </location>
</feature>
<dbReference type="PANTHER" id="PTHR24413">
    <property type="entry name" value="SPECKLE-TYPE POZ PROTEIN"/>
    <property type="match status" value="1"/>
</dbReference>
<dbReference type="Gene3D" id="3.30.710.10">
    <property type="entry name" value="Potassium Channel Kv1.1, Chain A"/>
    <property type="match status" value="1"/>
</dbReference>
<dbReference type="SMART" id="SM00225">
    <property type="entry name" value="BTB"/>
    <property type="match status" value="1"/>
</dbReference>
<dbReference type="InterPro" id="IPR011333">
    <property type="entry name" value="SKP1/BTB/POZ_sf"/>
</dbReference>
<dbReference type="InterPro" id="IPR000210">
    <property type="entry name" value="BTB/POZ_dom"/>
</dbReference>
<dbReference type="CDD" id="cd18186">
    <property type="entry name" value="BTB_POZ_ZBTB_KLHL-like"/>
    <property type="match status" value="1"/>
</dbReference>
<dbReference type="PROSITE" id="PS50097">
    <property type="entry name" value="BTB"/>
    <property type="match status" value="1"/>
</dbReference>
<reference evidence="2" key="1">
    <citation type="submission" date="2013-07" db="EMBL/GenBank/DDBJ databases">
        <title>The genome of an arbuscular mycorrhizal fungus provides insights into the evolution of the oldest plant symbiosis.</title>
        <authorList>
            <consortium name="DOE Joint Genome Institute"/>
            <person name="Tisserant E."/>
            <person name="Malbreil M."/>
            <person name="Kuo A."/>
            <person name="Kohler A."/>
            <person name="Symeonidi A."/>
            <person name="Balestrini R."/>
            <person name="Charron P."/>
            <person name="Duensing N."/>
            <person name="Frei-dit-Frey N."/>
            <person name="Gianinazzi-Pearson V."/>
            <person name="Gilbert B."/>
            <person name="Handa Y."/>
            <person name="Hijri M."/>
            <person name="Kaul R."/>
            <person name="Kawaguchi M."/>
            <person name="Krajinski F."/>
            <person name="Lammers P."/>
            <person name="Lapierre D."/>
            <person name="Masclaux F.G."/>
            <person name="Murat C."/>
            <person name="Morin E."/>
            <person name="Ndikumana S."/>
            <person name="Pagni M."/>
            <person name="Petitpierre D."/>
            <person name="Requena N."/>
            <person name="Rosikiewicz P."/>
            <person name="Riley R."/>
            <person name="Saito K."/>
            <person name="San Clemente H."/>
            <person name="Shapiro H."/>
            <person name="van Tuinen D."/>
            <person name="Becard G."/>
            <person name="Bonfante P."/>
            <person name="Paszkowski U."/>
            <person name="Shachar-Hill Y."/>
            <person name="Young J.P."/>
            <person name="Sanders I.R."/>
            <person name="Henrissat B."/>
            <person name="Rensing S.A."/>
            <person name="Grigoriev I.V."/>
            <person name="Corradi N."/>
            <person name="Roux C."/>
            <person name="Martin F."/>
        </authorList>
    </citation>
    <scope>NUCLEOTIDE SEQUENCE</scope>
    <source>
        <strain evidence="2">DAOM 197198</strain>
    </source>
</reference>
<dbReference type="SUPFAM" id="SSF54695">
    <property type="entry name" value="POZ domain"/>
    <property type="match status" value="1"/>
</dbReference>
<gene>
    <name evidence="2" type="ORF">GLOINDRAFT_1566</name>
</gene>
<evidence type="ECO:0000313" key="2">
    <source>
        <dbReference type="EMBL" id="ESA24237.1"/>
    </source>
</evidence>
<dbReference type="AlphaFoldDB" id="U9UWY0"/>
<name>U9UWY0_RHIID</name>
<evidence type="ECO:0000259" key="1">
    <source>
        <dbReference type="PROSITE" id="PS50097"/>
    </source>
</evidence>
<dbReference type="HOGENOM" id="CLU_021542_4_0_1"/>
<accession>U9UWY0</accession>
<dbReference type="EMBL" id="KI274099">
    <property type="protein sequence ID" value="ESA24237.1"/>
    <property type="molecule type" value="Genomic_DNA"/>
</dbReference>